<dbReference type="Proteomes" id="UP000298340">
    <property type="component" value="Unassembled WGS sequence"/>
</dbReference>
<gene>
    <name evidence="2" type="ORF">D0809_28905</name>
</gene>
<sequence>MKETSVLVGRLKFIILSVLGIYLFLVPVTVTDDKGEKETSLPVAYLANTALDWIGDYAGLIIMLLISFSAVMTLIYSTIFSTSTKRSIANELFNVNW</sequence>
<reference evidence="2 3" key="1">
    <citation type="journal article" date="2018" name="Syst. Appl. Microbiol.">
        <title>Flavobacterium circumlabens sp. nov. and Flavobacterium cupreum sp. nov., two psychrotrophic species isolated from Antarctic environmental samples.</title>
        <authorList>
            <person name="Kralova S."/>
            <person name="Busse H.J."/>
            <person name="Svec P."/>
            <person name="Maslanova I."/>
            <person name="Stankova E."/>
            <person name="Bartak M."/>
            <person name="Sedlacek I."/>
        </authorList>
    </citation>
    <scope>NUCLEOTIDE SEQUENCE [LARGE SCALE GENOMIC DNA]</scope>
    <source>
        <strain evidence="2 3">CCM 8828</strain>
    </source>
</reference>
<organism evidence="2 3">
    <name type="scientific">Flavobacterium circumlabens</name>
    <dbReference type="NCBI Taxonomy" id="2133765"/>
    <lineage>
        <taxon>Bacteria</taxon>
        <taxon>Pseudomonadati</taxon>
        <taxon>Bacteroidota</taxon>
        <taxon>Flavobacteriia</taxon>
        <taxon>Flavobacteriales</taxon>
        <taxon>Flavobacteriaceae</taxon>
        <taxon>Flavobacterium</taxon>
    </lineage>
</organism>
<evidence type="ECO:0000313" key="3">
    <source>
        <dbReference type="Proteomes" id="UP000298340"/>
    </source>
</evidence>
<keyword evidence="1" id="KW-0472">Membrane</keyword>
<evidence type="ECO:0000256" key="1">
    <source>
        <dbReference type="SAM" id="Phobius"/>
    </source>
</evidence>
<keyword evidence="1" id="KW-0812">Transmembrane</keyword>
<comment type="caution">
    <text evidence="2">The sequence shown here is derived from an EMBL/GenBank/DDBJ whole genome shotgun (WGS) entry which is preliminary data.</text>
</comment>
<dbReference type="EMBL" id="QWDN01000928">
    <property type="protein sequence ID" value="TEB40773.1"/>
    <property type="molecule type" value="Genomic_DNA"/>
</dbReference>
<feature type="non-terminal residue" evidence="2">
    <location>
        <position position="97"/>
    </location>
</feature>
<protein>
    <submittedName>
        <fullName evidence="2">YjiH family protein</fullName>
    </submittedName>
</protein>
<dbReference type="AlphaFoldDB" id="A0A4Y7U2X6"/>
<feature type="transmembrane region" description="Helical" evidence="1">
    <location>
        <begin position="12"/>
        <end position="30"/>
    </location>
</feature>
<proteinExistence type="predicted"/>
<accession>A0A4Y7U2X6</accession>
<name>A0A4Y7U2X6_9FLAO</name>
<feature type="transmembrane region" description="Helical" evidence="1">
    <location>
        <begin position="57"/>
        <end position="76"/>
    </location>
</feature>
<evidence type="ECO:0000313" key="2">
    <source>
        <dbReference type="EMBL" id="TEB40773.1"/>
    </source>
</evidence>
<keyword evidence="1" id="KW-1133">Transmembrane helix</keyword>